<dbReference type="STRING" id="430522.BFS30_07590"/>
<dbReference type="Gene3D" id="3.10.50.40">
    <property type="match status" value="2"/>
</dbReference>
<evidence type="ECO:0000256" key="5">
    <source>
        <dbReference type="PROSITE-ProRule" id="PRU00277"/>
    </source>
</evidence>
<feature type="chain" id="PRO_5010248862" description="Peptidyl-prolyl cis-trans isomerase" evidence="7">
    <location>
        <begin position="21"/>
        <end position="304"/>
    </location>
</feature>
<dbReference type="InterPro" id="IPR046357">
    <property type="entry name" value="PPIase_dom_sf"/>
</dbReference>
<protein>
    <recommendedName>
        <fullName evidence="6">Peptidyl-prolyl cis-trans isomerase</fullName>
        <ecNumber evidence="6">5.2.1.8</ecNumber>
    </recommendedName>
</protein>
<evidence type="ECO:0000256" key="3">
    <source>
        <dbReference type="ARBA" id="ARBA00023110"/>
    </source>
</evidence>
<dbReference type="OrthoDB" id="669809at2"/>
<dbReference type="AlphaFoldDB" id="A0A1G9X2A8"/>
<dbReference type="GO" id="GO:0003755">
    <property type="term" value="F:peptidyl-prolyl cis-trans isomerase activity"/>
    <property type="evidence" value="ECO:0007669"/>
    <property type="project" value="UniProtKB-UniRule"/>
</dbReference>
<evidence type="ECO:0000256" key="1">
    <source>
        <dbReference type="ARBA" id="ARBA00000971"/>
    </source>
</evidence>
<dbReference type="PROSITE" id="PS51257">
    <property type="entry name" value="PROKAR_LIPOPROTEIN"/>
    <property type="match status" value="1"/>
</dbReference>
<evidence type="ECO:0000256" key="6">
    <source>
        <dbReference type="RuleBase" id="RU003915"/>
    </source>
</evidence>
<dbReference type="Proteomes" id="UP000183200">
    <property type="component" value="Unassembled WGS sequence"/>
</dbReference>
<accession>A0A1G9X2A8</accession>
<evidence type="ECO:0000259" key="8">
    <source>
        <dbReference type="PROSITE" id="PS50059"/>
    </source>
</evidence>
<evidence type="ECO:0000256" key="7">
    <source>
        <dbReference type="SAM" id="SignalP"/>
    </source>
</evidence>
<comment type="catalytic activity">
    <reaction evidence="1 5 6">
        <text>[protein]-peptidylproline (omega=180) = [protein]-peptidylproline (omega=0)</text>
        <dbReference type="Rhea" id="RHEA:16237"/>
        <dbReference type="Rhea" id="RHEA-COMP:10747"/>
        <dbReference type="Rhea" id="RHEA-COMP:10748"/>
        <dbReference type="ChEBI" id="CHEBI:83833"/>
        <dbReference type="ChEBI" id="CHEBI:83834"/>
        <dbReference type="EC" id="5.2.1.8"/>
    </reaction>
</comment>
<keyword evidence="10" id="KW-1185">Reference proteome</keyword>
<dbReference type="RefSeq" id="WP_074608632.1">
    <property type="nucleotide sequence ID" value="NZ_FNGY01000005.1"/>
</dbReference>
<keyword evidence="4 5" id="KW-0413">Isomerase</keyword>
<dbReference type="SUPFAM" id="SSF54534">
    <property type="entry name" value="FKBP-like"/>
    <property type="match status" value="2"/>
</dbReference>
<dbReference type="Pfam" id="PF00254">
    <property type="entry name" value="FKBP_C"/>
    <property type="match status" value="2"/>
</dbReference>
<dbReference type="PANTHER" id="PTHR43811:SF19">
    <property type="entry name" value="39 KDA FK506-BINDING NUCLEAR PROTEIN"/>
    <property type="match status" value="1"/>
</dbReference>
<keyword evidence="3 5" id="KW-0697">Rotamase</keyword>
<feature type="signal peptide" evidence="7">
    <location>
        <begin position="1"/>
        <end position="20"/>
    </location>
</feature>
<evidence type="ECO:0000313" key="10">
    <source>
        <dbReference type="Proteomes" id="UP000183200"/>
    </source>
</evidence>
<dbReference type="EMBL" id="FNGY01000005">
    <property type="protein sequence ID" value="SDM90586.1"/>
    <property type="molecule type" value="Genomic_DNA"/>
</dbReference>
<dbReference type="InterPro" id="IPR001179">
    <property type="entry name" value="PPIase_FKBP_dom"/>
</dbReference>
<dbReference type="PANTHER" id="PTHR43811">
    <property type="entry name" value="FKBP-TYPE PEPTIDYL-PROLYL CIS-TRANS ISOMERASE FKPA"/>
    <property type="match status" value="1"/>
</dbReference>
<dbReference type="PROSITE" id="PS50059">
    <property type="entry name" value="FKBP_PPIASE"/>
    <property type="match status" value="2"/>
</dbReference>
<name>A0A1G9X2A8_9SPHI</name>
<reference evidence="10" key="1">
    <citation type="submission" date="2016-10" db="EMBL/GenBank/DDBJ databases">
        <authorList>
            <person name="Varghese N."/>
            <person name="Submissions S."/>
        </authorList>
    </citation>
    <scope>NUCLEOTIDE SEQUENCE [LARGE SCALE GENOMIC DNA]</scope>
    <source>
        <strain evidence="10">DSM 19110</strain>
    </source>
</reference>
<feature type="domain" description="PPIase FKBP-type" evidence="8">
    <location>
        <begin position="77"/>
        <end position="177"/>
    </location>
</feature>
<evidence type="ECO:0000256" key="4">
    <source>
        <dbReference type="ARBA" id="ARBA00023235"/>
    </source>
</evidence>
<dbReference type="EC" id="5.2.1.8" evidence="6"/>
<keyword evidence="7" id="KW-0732">Signal</keyword>
<proteinExistence type="inferred from homology"/>
<sequence length="304" mass="32273">MIKKLSLYTFALLGAVVLFSSCKKEYESVQMLDDTKIADYLAKNNIAALPDPAKSGYFYAVTQPAGGGTPAAEYKDADSVRYNIVGKSMINGTVYGSSAVIRNLGMPVGYTGMATKGGGFMGLPVAAISDVIKKLRPGGSARIFVPSYLAFGKNGYPAAKIPSNEVIELNISTYSEKQSVLDQQHISSFLTANSLTALKDESGVHYIVTTSGTGTDPINVNTDVEIKYTLKMLDGTTADSGQFTAAPKSLVMGMTKMLVKFTKGAKFRLFIPSVLGYGNTANSSGSIPANSILDFDVEIINVTN</sequence>
<organism evidence="9 10">
    <name type="scientific">Pedobacter steynii</name>
    <dbReference type="NCBI Taxonomy" id="430522"/>
    <lineage>
        <taxon>Bacteria</taxon>
        <taxon>Pseudomonadati</taxon>
        <taxon>Bacteroidota</taxon>
        <taxon>Sphingobacteriia</taxon>
        <taxon>Sphingobacteriales</taxon>
        <taxon>Sphingobacteriaceae</taxon>
        <taxon>Pedobacter</taxon>
    </lineage>
</organism>
<evidence type="ECO:0000256" key="2">
    <source>
        <dbReference type="ARBA" id="ARBA00006577"/>
    </source>
</evidence>
<comment type="similarity">
    <text evidence="2 6">Belongs to the FKBP-type PPIase family.</text>
</comment>
<gene>
    <name evidence="9" type="ORF">SAMN05421820_105346</name>
</gene>
<feature type="domain" description="PPIase FKBP-type" evidence="8">
    <location>
        <begin position="221"/>
        <end position="303"/>
    </location>
</feature>
<evidence type="ECO:0000313" key="9">
    <source>
        <dbReference type="EMBL" id="SDM90586.1"/>
    </source>
</evidence>